<dbReference type="GO" id="GO:0016757">
    <property type="term" value="F:glycosyltransferase activity"/>
    <property type="evidence" value="ECO:0007669"/>
    <property type="project" value="InterPro"/>
</dbReference>
<dbReference type="PANTHER" id="PTHR46660">
    <property type="match status" value="1"/>
</dbReference>
<keyword evidence="2" id="KW-0808">Transferase</keyword>
<accession>A0A515D9L8</accession>
<dbReference type="PANTHER" id="PTHR46660:SF2">
    <property type="entry name" value="GLYCOSYLTRANSFERASE 1 DOMAIN-CONTAINING PROTEIN 1"/>
    <property type="match status" value="1"/>
</dbReference>
<dbReference type="RefSeq" id="WP_142818250.1">
    <property type="nucleotide sequence ID" value="NZ_CP035503.1"/>
</dbReference>
<feature type="domain" description="Glycosyl transferase family 1" evidence="1">
    <location>
        <begin position="131"/>
        <end position="276"/>
    </location>
</feature>
<dbReference type="OrthoDB" id="8563324at2"/>
<dbReference type="SUPFAM" id="SSF53756">
    <property type="entry name" value="UDP-Glycosyltransferase/glycogen phosphorylase"/>
    <property type="match status" value="1"/>
</dbReference>
<sequence>MRKPSICIISPALASANNGNWQTARRWSRMLAGHYRTEILQAWQGEPFDVMLALHARRSADSVARWHARHPHKPLAVVLTGTDLYRDIQADAQAQRSIALAHRLVVLQELGARSLPPPLRDKCSVIFQSATHRQPLDKPIGHLRALMVGHLREEKAPATYFAAVRRLAGRPDILLDHIGAPLDPVLGTLASQLQRECPNYRWLGAMGHEATRRRIQRAHVLVHPSRIEGGAHVIMEAVMSGTPVLASRIDGNVGMLGADYAGYFDCGDASQLAQRLLACREGQLAPDALLGRLQAQSSLRSHLFEPAAEKAALMRLINDFPEIR</sequence>
<keyword evidence="3" id="KW-1185">Reference proteome</keyword>
<proteinExistence type="predicted"/>
<protein>
    <submittedName>
        <fullName evidence="2">TIGR04348 family glycosyltransferase</fullName>
    </submittedName>
</protein>
<evidence type="ECO:0000313" key="2">
    <source>
        <dbReference type="EMBL" id="QDL37084.1"/>
    </source>
</evidence>
<organism evidence="2 3">
    <name type="scientific">Rhodoferax sediminis</name>
    <dbReference type="NCBI Taxonomy" id="2509614"/>
    <lineage>
        <taxon>Bacteria</taxon>
        <taxon>Pseudomonadati</taxon>
        <taxon>Pseudomonadota</taxon>
        <taxon>Betaproteobacteria</taxon>
        <taxon>Burkholderiales</taxon>
        <taxon>Comamonadaceae</taxon>
        <taxon>Rhodoferax</taxon>
    </lineage>
</organism>
<gene>
    <name evidence="2" type="ORF">EUB48_07135</name>
</gene>
<name>A0A515D9L8_9BURK</name>
<dbReference type="Pfam" id="PF00534">
    <property type="entry name" value="Glycos_transf_1"/>
    <property type="match status" value="1"/>
</dbReference>
<dbReference type="EMBL" id="CP035503">
    <property type="protein sequence ID" value="QDL37084.1"/>
    <property type="molecule type" value="Genomic_DNA"/>
</dbReference>
<dbReference type="Gene3D" id="3.40.50.2000">
    <property type="entry name" value="Glycogen Phosphorylase B"/>
    <property type="match status" value="1"/>
</dbReference>
<dbReference type="CDD" id="cd03801">
    <property type="entry name" value="GT4_PimA-like"/>
    <property type="match status" value="1"/>
</dbReference>
<dbReference type="AlphaFoldDB" id="A0A515D9L8"/>
<reference evidence="2 3" key="1">
    <citation type="submission" date="2019-01" db="EMBL/GenBank/DDBJ databases">
        <title>Genomic insights into a novel species Rhodoferax sp.</title>
        <authorList>
            <person name="Jin L."/>
        </authorList>
    </citation>
    <scope>NUCLEOTIDE SEQUENCE [LARGE SCALE GENOMIC DNA]</scope>
    <source>
        <strain evidence="2 3">CHu59-6-5</strain>
    </source>
</reference>
<dbReference type="NCBIfam" id="TIGR04348">
    <property type="entry name" value="selenoneine biosynthesis selenosugar synthase SenB"/>
    <property type="match status" value="1"/>
</dbReference>
<evidence type="ECO:0000259" key="1">
    <source>
        <dbReference type="Pfam" id="PF00534"/>
    </source>
</evidence>
<dbReference type="InterPro" id="IPR052622">
    <property type="entry name" value="Glycosyltransferase_G1"/>
</dbReference>
<dbReference type="KEGG" id="rhf:EUB48_07135"/>
<dbReference type="InterPro" id="IPR027627">
    <property type="entry name" value="Glycosyltransferase_put"/>
</dbReference>
<evidence type="ECO:0000313" key="3">
    <source>
        <dbReference type="Proteomes" id="UP000316798"/>
    </source>
</evidence>
<dbReference type="Proteomes" id="UP000316798">
    <property type="component" value="Chromosome"/>
</dbReference>
<dbReference type="InterPro" id="IPR001296">
    <property type="entry name" value="Glyco_trans_1"/>
</dbReference>